<evidence type="ECO:0000256" key="2">
    <source>
        <dbReference type="ARBA" id="ARBA00023002"/>
    </source>
</evidence>
<dbReference type="Proteomes" id="UP001595615">
    <property type="component" value="Unassembled WGS sequence"/>
</dbReference>
<proteinExistence type="inferred from homology"/>
<dbReference type="GO" id="GO:0016491">
    <property type="term" value="F:oxidoreductase activity"/>
    <property type="evidence" value="ECO:0007669"/>
    <property type="project" value="UniProtKB-KW"/>
</dbReference>
<dbReference type="PANTHER" id="PTHR42760">
    <property type="entry name" value="SHORT-CHAIN DEHYDROGENASES/REDUCTASES FAMILY MEMBER"/>
    <property type="match status" value="1"/>
</dbReference>
<reference evidence="5" key="1">
    <citation type="journal article" date="2019" name="Int. J. Syst. Evol. Microbiol.">
        <title>The Global Catalogue of Microorganisms (GCM) 10K type strain sequencing project: providing services to taxonomists for standard genome sequencing and annotation.</title>
        <authorList>
            <consortium name="The Broad Institute Genomics Platform"/>
            <consortium name="The Broad Institute Genome Sequencing Center for Infectious Disease"/>
            <person name="Wu L."/>
            <person name="Ma J."/>
        </authorList>
    </citation>
    <scope>NUCLEOTIDE SEQUENCE [LARGE SCALE GENOMIC DNA]</scope>
    <source>
        <strain evidence="5">KCTC 42644</strain>
    </source>
</reference>
<keyword evidence="2 4" id="KW-0560">Oxidoreductase</keyword>
<comment type="similarity">
    <text evidence="1 3">Belongs to the short-chain dehydrogenases/reductases (SDR) family.</text>
</comment>
<dbReference type="InterPro" id="IPR036291">
    <property type="entry name" value="NAD(P)-bd_dom_sf"/>
</dbReference>
<dbReference type="PANTHER" id="PTHR42760:SF133">
    <property type="entry name" value="3-OXOACYL-[ACYL-CARRIER-PROTEIN] REDUCTASE"/>
    <property type="match status" value="1"/>
</dbReference>
<evidence type="ECO:0000313" key="4">
    <source>
        <dbReference type="EMBL" id="MFC3714279.1"/>
    </source>
</evidence>
<dbReference type="PRINTS" id="PR00081">
    <property type="entry name" value="GDHRDH"/>
</dbReference>
<accession>A0ABV7XG61</accession>
<gene>
    <name evidence="4" type="ORF">ACFOMD_17050</name>
</gene>
<evidence type="ECO:0000313" key="5">
    <source>
        <dbReference type="Proteomes" id="UP001595615"/>
    </source>
</evidence>
<dbReference type="EC" id="1.1.1.-" evidence="4"/>
<evidence type="ECO:0000256" key="3">
    <source>
        <dbReference type="RuleBase" id="RU000363"/>
    </source>
</evidence>
<dbReference type="PRINTS" id="PR00080">
    <property type="entry name" value="SDRFAMILY"/>
</dbReference>
<dbReference type="InterPro" id="IPR002347">
    <property type="entry name" value="SDR_fam"/>
</dbReference>
<dbReference type="PROSITE" id="PS00061">
    <property type="entry name" value="ADH_SHORT"/>
    <property type="match status" value="1"/>
</dbReference>
<name>A0ABV7XG61_9SPHN</name>
<keyword evidence="5" id="KW-1185">Reference proteome</keyword>
<dbReference type="RefSeq" id="WP_380863616.1">
    <property type="nucleotide sequence ID" value="NZ_JBHRXV010000013.1"/>
</dbReference>
<dbReference type="EMBL" id="JBHRXV010000013">
    <property type="protein sequence ID" value="MFC3714279.1"/>
    <property type="molecule type" value="Genomic_DNA"/>
</dbReference>
<evidence type="ECO:0000256" key="1">
    <source>
        <dbReference type="ARBA" id="ARBA00006484"/>
    </source>
</evidence>
<dbReference type="Pfam" id="PF00106">
    <property type="entry name" value="adh_short"/>
    <property type="match status" value="1"/>
</dbReference>
<dbReference type="InterPro" id="IPR020904">
    <property type="entry name" value="Sc_DH/Rdtase_CS"/>
</dbReference>
<organism evidence="4 5">
    <name type="scientific">Sphingoaurantiacus capsulatus</name>
    <dbReference type="NCBI Taxonomy" id="1771310"/>
    <lineage>
        <taxon>Bacteria</taxon>
        <taxon>Pseudomonadati</taxon>
        <taxon>Pseudomonadota</taxon>
        <taxon>Alphaproteobacteria</taxon>
        <taxon>Sphingomonadales</taxon>
        <taxon>Sphingosinicellaceae</taxon>
        <taxon>Sphingoaurantiacus</taxon>
    </lineage>
</organism>
<dbReference type="Gene3D" id="3.40.50.720">
    <property type="entry name" value="NAD(P)-binding Rossmann-like Domain"/>
    <property type="match status" value="1"/>
</dbReference>
<dbReference type="SUPFAM" id="SSF51735">
    <property type="entry name" value="NAD(P)-binding Rossmann-fold domains"/>
    <property type="match status" value="1"/>
</dbReference>
<sequence>MAASTAGPLAGKVAVVTGGVKGIGAAIVARLAADGARVAILDRDPAAPGQPIVASAQADVGDYAAVSAALTRFNDEVGPIDILVNNAGWDRVQPFLANEPPLWDTLVRINLIGVFNTIHIVLPMMKGRGGRIINIASDAGRVGSSGEAVYSACKGGTIAFTKAMAREAARERVLINCVCPGPTDTPLLTGMREEESVDRLMDAIVKSTPLRKLATPEDIAAAVAYFAGEPGHVTGQILSVSGGLTMAG</sequence>
<protein>
    <submittedName>
        <fullName evidence="4">SDR family NAD(P)-dependent oxidoreductase</fullName>
        <ecNumber evidence="4">1.1.1.-</ecNumber>
    </submittedName>
</protein>
<comment type="caution">
    <text evidence="4">The sequence shown here is derived from an EMBL/GenBank/DDBJ whole genome shotgun (WGS) entry which is preliminary data.</text>
</comment>